<dbReference type="AlphaFoldDB" id="A0A2N5VPI0"/>
<protein>
    <submittedName>
        <fullName evidence="10">Uncharacterized protein</fullName>
    </submittedName>
</protein>
<keyword evidence="4" id="KW-1133">Transmembrane helix</keyword>
<evidence type="ECO:0000256" key="1">
    <source>
        <dbReference type="ARBA" id="ARBA00004173"/>
    </source>
</evidence>
<evidence type="ECO:0000256" key="9">
    <source>
        <dbReference type="SAM" id="MobiDB-lite"/>
    </source>
</evidence>
<feature type="compositionally biased region" description="Low complexity" evidence="9">
    <location>
        <begin position="444"/>
        <end position="455"/>
    </location>
</feature>
<keyword evidence="5 8" id="KW-0175">Coiled coil</keyword>
<comment type="subcellular location">
    <subcellularLocation>
        <location evidence="2">Membrane</location>
    </subcellularLocation>
    <subcellularLocation>
        <location evidence="1">Mitochondrion</location>
    </subcellularLocation>
</comment>
<keyword evidence="7" id="KW-0472">Membrane</keyword>
<dbReference type="EMBL" id="PGCI01000003">
    <property type="protein sequence ID" value="PLW51830.1"/>
    <property type="molecule type" value="Genomic_DNA"/>
</dbReference>
<dbReference type="PANTHER" id="PTHR14360">
    <property type="entry name" value="PROTEIN FMP32, MITOCHONDRIAL"/>
    <property type="match status" value="1"/>
</dbReference>
<evidence type="ECO:0000256" key="5">
    <source>
        <dbReference type="ARBA" id="ARBA00023054"/>
    </source>
</evidence>
<feature type="compositionally biased region" description="Low complexity" evidence="9">
    <location>
        <begin position="117"/>
        <end position="134"/>
    </location>
</feature>
<organism evidence="10 11">
    <name type="scientific">Puccinia coronata f. sp. avenae</name>
    <dbReference type="NCBI Taxonomy" id="200324"/>
    <lineage>
        <taxon>Eukaryota</taxon>
        <taxon>Fungi</taxon>
        <taxon>Dikarya</taxon>
        <taxon>Basidiomycota</taxon>
        <taxon>Pucciniomycotina</taxon>
        <taxon>Pucciniomycetes</taxon>
        <taxon>Pucciniales</taxon>
        <taxon>Pucciniaceae</taxon>
        <taxon>Puccinia</taxon>
    </lineage>
</organism>
<feature type="region of interest" description="Disordered" evidence="9">
    <location>
        <begin position="378"/>
        <end position="415"/>
    </location>
</feature>
<evidence type="ECO:0000313" key="11">
    <source>
        <dbReference type="Proteomes" id="UP000235392"/>
    </source>
</evidence>
<feature type="compositionally biased region" description="Low complexity" evidence="9">
    <location>
        <begin position="379"/>
        <end position="410"/>
    </location>
</feature>
<keyword evidence="3" id="KW-0812">Transmembrane</keyword>
<feature type="compositionally biased region" description="Pro residues" evidence="9">
    <location>
        <begin position="162"/>
        <end position="173"/>
    </location>
</feature>
<evidence type="ECO:0000256" key="2">
    <source>
        <dbReference type="ARBA" id="ARBA00004370"/>
    </source>
</evidence>
<evidence type="ECO:0000256" key="6">
    <source>
        <dbReference type="ARBA" id="ARBA00023128"/>
    </source>
</evidence>
<feature type="region of interest" description="Disordered" evidence="9">
    <location>
        <begin position="430"/>
        <end position="462"/>
    </location>
</feature>
<dbReference type="GO" id="GO:0016020">
    <property type="term" value="C:membrane"/>
    <property type="evidence" value="ECO:0007669"/>
    <property type="project" value="UniProtKB-SubCell"/>
</dbReference>
<comment type="caution">
    <text evidence="10">The sequence shown here is derived from an EMBL/GenBank/DDBJ whole genome shotgun (WGS) entry which is preliminary data.</text>
</comment>
<dbReference type="PANTHER" id="PTHR14360:SF12">
    <property type="entry name" value="MOZ PROTEIN REPRESENTS A CHROMATIN-ASSOCIATED ACETYLTRANSFERASE"/>
    <property type="match status" value="1"/>
</dbReference>
<dbReference type="Pfam" id="PF07798">
    <property type="entry name" value="CCDC90-like"/>
    <property type="match status" value="1"/>
</dbReference>
<name>A0A2N5VPI0_9BASI</name>
<feature type="compositionally biased region" description="Polar residues" evidence="9">
    <location>
        <begin position="105"/>
        <end position="116"/>
    </location>
</feature>
<dbReference type="InterPro" id="IPR024461">
    <property type="entry name" value="CCDC90-like"/>
</dbReference>
<feature type="region of interest" description="Disordered" evidence="9">
    <location>
        <begin position="98"/>
        <end position="186"/>
    </location>
</feature>
<evidence type="ECO:0000256" key="7">
    <source>
        <dbReference type="ARBA" id="ARBA00023136"/>
    </source>
</evidence>
<evidence type="ECO:0000256" key="8">
    <source>
        <dbReference type="SAM" id="Coils"/>
    </source>
</evidence>
<proteinExistence type="predicted"/>
<feature type="compositionally biased region" description="Low complexity" evidence="9">
    <location>
        <begin position="174"/>
        <end position="185"/>
    </location>
</feature>
<keyword evidence="6" id="KW-0496">Mitochondrion</keyword>
<sequence>MRRVFNPDPSGRPCLFRIPPVTPIHTMGFRVCDSKKRKQTTKQTTTPNTMNASRSARLLLQVIRCNPTYPSTDLQSSIHLPSTSKIHRRRNSEITHIKAAPKLSQAATLPSQASLLTPSESKISPSKSSNPSTPDLVSSFQEPLVGLSPPLVQQDQTSNTSPPLPPTKPPKPKPSTSLAPSSRSSNEFTVLPTHAFHTHRFVKQLERSNLHSESAKQILNFVETSLRSSEKRWLLTGPSGGIVSKSYAEGQAYLYNAALGELRTEVQVKARNDGIVLKSASNSVQREIDNLKQKLKEDISALKNELQLEFNHRKEEASDDQKKLELSIQELNSKFTILVSEVRTEIETRKWVTTRRCVVAIASLALCVVIFTALENPQSLSSPSSKSTSSKTASSAAALSSSSSTDSGGSADDERKLLLKDQIMRSVEELGILPEREDSEAEYSSASNSFFGTSSPAKRIGE</sequence>
<gene>
    <name evidence="10" type="ORF">PCASD_00829</name>
</gene>
<evidence type="ECO:0000256" key="3">
    <source>
        <dbReference type="ARBA" id="ARBA00022692"/>
    </source>
</evidence>
<dbReference type="Gene3D" id="1.20.5.340">
    <property type="match status" value="1"/>
</dbReference>
<feature type="coiled-coil region" evidence="8">
    <location>
        <begin position="281"/>
        <end position="334"/>
    </location>
</feature>
<dbReference type="Proteomes" id="UP000235392">
    <property type="component" value="Unassembled WGS sequence"/>
</dbReference>
<accession>A0A2N5VPI0</accession>
<evidence type="ECO:0000313" key="10">
    <source>
        <dbReference type="EMBL" id="PLW51830.1"/>
    </source>
</evidence>
<reference evidence="10 11" key="1">
    <citation type="submission" date="2017-11" db="EMBL/GenBank/DDBJ databases">
        <title>De novo assembly and phasing of dikaryotic genomes from two isolates of Puccinia coronata f. sp. avenae, the causal agent of oat crown rust.</title>
        <authorList>
            <person name="Miller M.E."/>
            <person name="Zhang Y."/>
            <person name="Omidvar V."/>
            <person name="Sperschneider J."/>
            <person name="Schwessinger B."/>
            <person name="Raley C."/>
            <person name="Palmer J.M."/>
            <person name="Garnica D."/>
            <person name="Upadhyaya N."/>
            <person name="Rathjen J."/>
            <person name="Taylor J.M."/>
            <person name="Park R.F."/>
            <person name="Dodds P.N."/>
            <person name="Hirsch C.D."/>
            <person name="Kianian S.F."/>
            <person name="Figueroa M."/>
        </authorList>
    </citation>
    <scope>NUCLEOTIDE SEQUENCE [LARGE SCALE GENOMIC DNA]</scope>
    <source>
        <strain evidence="10">12SD80</strain>
    </source>
</reference>
<evidence type="ECO:0000256" key="4">
    <source>
        <dbReference type="ARBA" id="ARBA00022989"/>
    </source>
</evidence>
<dbReference type="GO" id="GO:0005739">
    <property type="term" value="C:mitochondrion"/>
    <property type="evidence" value="ECO:0007669"/>
    <property type="project" value="UniProtKB-SubCell"/>
</dbReference>